<comment type="similarity">
    <text evidence="2 6">Belongs to the UPF0677 family.</text>
</comment>
<dbReference type="Gene3D" id="3.40.50.150">
    <property type="entry name" value="Vaccinia Virus protein VP39"/>
    <property type="match status" value="1"/>
</dbReference>
<dbReference type="SUPFAM" id="SSF53335">
    <property type="entry name" value="S-adenosyl-L-methionine-dependent methyltransferases"/>
    <property type="match status" value="1"/>
</dbReference>
<dbReference type="OrthoDB" id="9806164at2"/>
<dbReference type="EMBL" id="QZFU01000036">
    <property type="protein sequence ID" value="RJO70955.1"/>
    <property type="molecule type" value="Genomic_DNA"/>
</dbReference>
<evidence type="ECO:0000256" key="3">
    <source>
        <dbReference type="ARBA" id="ARBA00022603"/>
    </source>
</evidence>
<dbReference type="Pfam" id="PF04072">
    <property type="entry name" value="LCM"/>
    <property type="match status" value="1"/>
</dbReference>
<dbReference type="PANTHER" id="PTHR43619">
    <property type="entry name" value="S-ADENOSYL-L-METHIONINE-DEPENDENT METHYLTRANSFERASE YKTD-RELATED"/>
    <property type="match status" value="1"/>
</dbReference>
<dbReference type="GO" id="GO:0032259">
    <property type="term" value="P:methylation"/>
    <property type="evidence" value="ECO:0007669"/>
    <property type="project" value="UniProtKB-KW"/>
</dbReference>
<keyword evidence="5 6" id="KW-0949">S-adenosyl-L-methionine</keyword>
<name>A0A3A4KDK2_9NOCA</name>
<evidence type="ECO:0000256" key="1">
    <source>
        <dbReference type="ARBA" id="ARBA00003907"/>
    </source>
</evidence>
<dbReference type="InterPro" id="IPR029063">
    <property type="entry name" value="SAM-dependent_MTases_sf"/>
</dbReference>
<evidence type="ECO:0000256" key="6">
    <source>
        <dbReference type="RuleBase" id="RU362030"/>
    </source>
</evidence>
<dbReference type="Proteomes" id="UP000266677">
    <property type="component" value="Unassembled WGS sequence"/>
</dbReference>
<evidence type="ECO:0000256" key="4">
    <source>
        <dbReference type="ARBA" id="ARBA00022679"/>
    </source>
</evidence>
<dbReference type="PANTHER" id="PTHR43619:SF2">
    <property type="entry name" value="S-ADENOSYL-L-METHIONINE-DEPENDENT METHYLTRANSFERASES SUPERFAMILY PROTEIN"/>
    <property type="match status" value="1"/>
</dbReference>
<keyword evidence="8" id="KW-1185">Reference proteome</keyword>
<evidence type="ECO:0000256" key="5">
    <source>
        <dbReference type="ARBA" id="ARBA00022691"/>
    </source>
</evidence>
<dbReference type="RefSeq" id="WP_120044012.1">
    <property type="nucleotide sequence ID" value="NZ_QZFU01000036.1"/>
</dbReference>
<protein>
    <recommendedName>
        <fullName evidence="6">S-adenosyl-L-methionine-dependent methyltransferase</fullName>
        <ecNumber evidence="6">2.1.1.-</ecNumber>
    </recommendedName>
</protein>
<dbReference type="EC" id="2.1.1.-" evidence="6"/>
<evidence type="ECO:0000313" key="8">
    <source>
        <dbReference type="Proteomes" id="UP000266677"/>
    </source>
</evidence>
<evidence type="ECO:0000313" key="7">
    <source>
        <dbReference type="EMBL" id="RJO70955.1"/>
    </source>
</evidence>
<comment type="caution">
    <text evidence="7">The sequence shown here is derived from an EMBL/GenBank/DDBJ whole genome shotgun (WGS) entry which is preliminary data.</text>
</comment>
<evidence type="ECO:0000256" key="2">
    <source>
        <dbReference type="ARBA" id="ARBA00008138"/>
    </source>
</evidence>
<gene>
    <name evidence="7" type="ORF">D5S18_27670</name>
</gene>
<dbReference type="GO" id="GO:0008168">
    <property type="term" value="F:methyltransferase activity"/>
    <property type="evidence" value="ECO:0007669"/>
    <property type="project" value="UniProtKB-UniRule"/>
</dbReference>
<dbReference type="InterPro" id="IPR007213">
    <property type="entry name" value="Ppm1/Ppm2/Tcmp"/>
</dbReference>
<sequence length="295" mass="32603">MRTDSDSWDINTSVGSTALFVAATRALVGREPDPLAVDPLAEVFLRASGGEWVELLEGRAEGHALLTPEFGPSFLAHVGARTRYFDEYLAAAVRDGVRQVVILAAGLDARAYRMAELEEATVYELDRAEVLEFKRETLAAAGHKPRGERREVPVDLRGDWPTALRDKGFDPAEATAWLIEGLLIYLAPRAQDDLFAAVVANSAPGSRVAIEAMEPLPADLYESMRNAGHELAEEQRQWVDLIYNDPRADAAQWFTEHGWSARRTGLGEYLRELGRELPVAPVTSHVFLVTAQQPR</sequence>
<comment type="function">
    <text evidence="1 6">Exhibits S-adenosyl-L-methionine-dependent methyltransferase activity.</text>
</comment>
<reference evidence="7 8" key="1">
    <citation type="submission" date="2018-09" db="EMBL/GenBank/DDBJ databases">
        <title>YIM PH21274 draft genome.</title>
        <authorList>
            <person name="Miao C."/>
        </authorList>
    </citation>
    <scope>NUCLEOTIDE SEQUENCE [LARGE SCALE GENOMIC DNA]</scope>
    <source>
        <strain evidence="7 8">YIM PH 21724</strain>
    </source>
</reference>
<dbReference type="NCBIfam" id="TIGR00027">
    <property type="entry name" value="mthyl_TIGR00027"/>
    <property type="match status" value="1"/>
</dbReference>
<dbReference type="AlphaFoldDB" id="A0A3A4KDK2"/>
<keyword evidence="4 7" id="KW-0808">Transferase</keyword>
<keyword evidence="3 6" id="KW-0489">Methyltransferase</keyword>
<accession>A0A3A4KDK2</accession>
<proteinExistence type="inferred from homology"/>
<dbReference type="InterPro" id="IPR011610">
    <property type="entry name" value="SAM_mthyl_Trfase_ML2640-like"/>
</dbReference>
<organism evidence="7 8">
    <name type="scientific">Nocardia panacis</name>
    <dbReference type="NCBI Taxonomy" id="2340916"/>
    <lineage>
        <taxon>Bacteria</taxon>
        <taxon>Bacillati</taxon>
        <taxon>Actinomycetota</taxon>
        <taxon>Actinomycetes</taxon>
        <taxon>Mycobacteriales</taxon>
        <taxon>Nocardiaceae</taxon>
        <taxon>Nocardia</taxon>
    </lineage>
</organism>